<reference evidence="2" key="1">
    <citation type="submission" date="2023-02" db="EMBL/GenBank/DDBJ databases">
        <title>Genome of toxic invasive species Heracleum sosnowskyi carries increased number of genes despite the absence of recent whole-genome duplications.</title>
        <authorList>
            <person name="Schelkunov M."/>
            <person name="Shtratnikova V."/>
            <person name="Makarenko M."/>
            <person name="Klepikova A."/>
            <person name="Omelchenko D."/>
            <person name="Novikova G."/>
            <person name="Obukhova E."/>
            <person name="Bogdanov V."/>
            <person name="Penin A."/>
            <person name="Logacheva M."/>
        </authorList>
    </citation>
    <scope>NUCLEOTIDE SEQUENCE</scope>
    <source>
        <strain evidence="2">Hsosn_3</strain>
        <tissue evidence="2">Leaf</tissue>
    </source>
</reference>
<keyword evidence="3" id="KW-1185">Reference proteome</keyword>
<dbReference type="Proteomes" id="UP001237642">
    <property type="component" value="Unassembled WGS sequence"/>
</dbReference>
<accession>A0AAD8ILY0</accession>
<feature type="domain" description="MATH" evidence="1">
    <location>
        <begin position="21"/>
        <end position="153"/>
    </location>
</feature>
<evidence type="ECO:0000313" key="3">
    <source>
        <dbReference type="Proteomes" id="UP001237642"/>
    </source>
</evidence>
<protein>
    <submittedName>
        <fullName evidence="2">TNF receptor-associated factor-like</fullName>
    </submittedName>
</protein>
<name>A0AAD8ILY0_9APIA</name>
<evidence type="ECO:0000313" key="2">
    <source>
        <dbReference type="EMBL" id="KAK1387404.1"/>
    </source>
</evidence>
<dbReference type="AlphaFoldDB" id="A0AAD8ILY0"/>
<sequence length="285" mass="32445">MANVALNDQDGVLRSISDLPPTHYAVKIKSFSLLSKNDIDKYYSGEFEAGGYKWKLVVCPNGKNVKEYLSVYLAMTETTSLRPGWEVFATFRLFLLDQNKDNYLTVEASSGKGRRFHGMKLEWGFDQFIHTKAFSDAVNGYLVEDSCVFGAEVFICKETSRGKAECLSMIKEAITYKHTWKVEEFWKLDQLSQESKAFNGGGYKWKILMYPNGKGNEFTLRVLDLLQGRHISGKASRWFRASDPESGWPRYITLDYLYLPKNGLLMKDSCTIEAELTIHGVANVV</sequence>
<organism evidence="2 3">
    <name type="scientific">Heracleum sosnowskyi</name>
    <dbReference type="NCBI Taxonomy" id="360622"/>
    <lineage>
        <taxon>Eukaryota</taxon>
        <taxon>Viridiplantae</taxon>
        <taxon>Streptophyta</taxon>
        <taxon>Embryophyta</taxon>
        <taxon>Tracheophyta</taxon>
        <taxon>Spermatophyta</taxon>
        <taxon>Magnoliopsida</taxon>
        <taxon>eudicotyledons</taxon>
        <taxon>Gunneridae</taxon>
        <taxon>Pentapetalae</taxon>
        <taxon>asterids</taxon>
        <taxon>campanulids</taxon>
        <taxon>Apiales</taxon>
        <taxon>Apiaceae</taxon>
        <taxon>Apioideae</taxon>
        <taxon>apioid superclade</taxon>
        <taxon>Tordylieae</taxon>
        <taxon>Tordyliinae</taxon>
        <taxon>Heracleum</taxon>
    </lineage>
</organism>
<dbReference type="EMBL" id="JAUIZM010000004">
    <property type="protein sequence ID" value="KAK1387404.1"/>
    <property type="molecule type" value="Genomic_DNA"/>
</dbReference>
<dbReference type="Gene3D" id="2.60.210.10">
    <property type="entry name" value="Apoptosis, Tumor Necrosis Factor Receptor Associated Protein 2, Chain A"/>
    <property type="match status" value="3"/>
</dbReference>
<proteinExistence type="predicted"/>
<dbReference type="SMART" id="SM00061">
    <property type="entry name" value="MATH"/>
    <property type="match status" value="1"/>
</dbReference>
<gene>
    <name evidence="2" type="ORF">POM88_015582</name>
</gene>
<dbReference type="SUPFAM" id="SSF49599">
    <property type="entry name" value="TRAF domain-like"/>
    <property type="match status" value="2"/>
</dbReference>
<dbReference type="InterPro" id="IPR008974">
    <property type="entry name" value="TRAF-like"/>
</dbReference>
<comment type="caution">
    <text evidence="2">The sequence shown here is derived from an EMBL/GenBank/DDBJ whole genome shotgun (WGS) entry which is preliminary data.</text>
</comment>
<dbReference type="CDD" id="cd00121">
    <property type="entry name" value="MATH"/>
    <property type="match status" value="2"/>
</dbReference>
<keyword evidence="2" id="KW-0675">Receptor</keyword>
<feature type="domain" description="MATH" evidence="1">
    <location>
        <begin position="175"/>
        <end position="276"/>
    </location>
</feature>
<dbReference type="InterPro" id="IPR002083">
    <property type="entry name" value="MATH/TRAF_dom"/>
</dbReference>
<dbReference type="Pfam" id="PF22486">
    <property type="entry name" value="MATH_2"/>
    <property type="match status" value="2"/>
</dbReference>
<dbReference type="PROSITE" id="PS50144">
    <property type="entry name" value="MATH"/>
    <property type="match status" value="2"/>
</dbReference>
<dbReference type="PANTHER" id="PTHR46162">
    <property type="entry name" value="TRAF-LIKE FAMILY PROTEIN"/>
    <property type="match status" value="1"/>
</dbReference>
<evidence type="ECO:0000259" key="1">
    <source>
        <dbReference type="PROSITE" id="PS50144"/>
    </source>
</evidence>
<dbReference type="PANTHER" id="PTHR46162:SF2">
    <property type="entry name" value="ANKYRIN REPEAT-CONTAINING PROTEIN-RELATED"/>
    <property type="match status" value="1"/>
</dbReference>
<reference evidence="2" key="2">
    <citation type="submission" date="2023-05" db="EMBL/GenBank/DDBJ databases">
        <authorList>
            <person name="Schelkunov M.I."/>
        </authorList>
    </citation>
    <scope>NUCLEOTIDE SEQUENCE</scope>
    <source>
        <strain evidence="2">Hsosn_3</strain>
        <tissue evidence="2">Leaf</tissue>
    </source>
</reference>